<protein>
    <submittedName>
        <fullName evidence="2">LacI family transcription regulator</fullName>
    </submittedName>
</protein>
<dbReference type="PROSITE" id="PS50932">
    <property type="entry name" value="HTH_LACI_2"/>
    <property type="match status" value="1"/>
</dbReference>
<dbReference type="SUPFAM" id="SSF47413">
    <property type="entry name" value="lambda repressor-like DNA-binding domains"/>
    <property type="match status" value="1"/>
</dbReference>
<evidence type="ECO:0000259" key="1">
    <source>
        <dbReference type="PROSITE" id="PS50932"/>
    </source>
</evidence>
<accession>W1YPU0</accession>
<evidence type="ECO:0000313" key="2">
    <source>
        <dbReference type="EMBL" id="ETJ44311.1"/>
    </source>
</evidence>
<dbReference type="InterPro" id="IPR000843">
    <property type="entry name" value="HTH_LacI"/>
</dbReference>
<dbReference type="Gene3D" id="1.10.260.40">
    <property type="entry name" value="lambda repressor-like DNA-binding domains"/>
    <property type="match status" value="1"/>
</dbReference>
<sequence>MATSVTSRDVAEAAGVSQSTVSYVLSGKRFVAPDTEARVLATMP</sequence>
<dbReference type="InterPro" id="IPR010982">
    <property type="entry name" value="Lambda_DNA-bd_dom_sf"/>
</dbReference>
<name>W1YPU0_9ZZZZ</name>
<organism evidence="2">
    <name type="scientific">human gut metagenome</name>
    <dbReference type="NCBI Taxonomy" id="408170"/>
    <lineage>
        <taxon>unclassified sequences</taxon>
        <taxon>metagenomes</taxon>
        <taxon>organismal metagenomes</taxon>
    </lineage>
</organism>
<proteinExistence type="predicted"/>
<dbReference type="GO" id="GO:0003677">
    <property type="term" value="F:DNA binding"/>
    <property type="evidence" value="ECO:0007669"/>
    <property type="project" value="InterPro"/>
</dbReference>
<gene>
    <name evidence="2" type="ORF">Q604_UNBC01658G0001</name>
</gene>
<dbReference type="SMART" id="SM00354">
    <property type="entry name" value="HTH_LACI"/>
    <property type="match status" value="1"/>
</dbReference>
<dbReference type="EMBL" id="AZMM01001658">
    <property type="protein sequence ID" value="ETJ44311.1"/>
    <property type="molecule type" value="Genomic_DNA"/>
</dbReference>
<dbReference type="Pfam" id="PF00356">
    <property type="entry name" value="LacI"/>
    <property type="match status" value="1"/>
</dbReference>
<feature type="domain" description="HTH lacI-type" evidence="1">
    <location>
        <begin position="5"/>
        <end position="44"/>
    </location>
</feature>
<dbReference type="GO" id="GO:0006355">
    <property type="term" value="P:regulation of DNA-templated transcription"/>
    <property type="evidence" value="ECO:0007669"/>
    <property type="project" value="InterPro"/>
</dbReference>
<comment type="caution">
    <text evidence="2">The sequence shown here is derived from an EMBL/GenBank/DDBJ whole genome shotgun (WGS) entry which is preliminary data.</text>
</comment>
<dbReference type="CDD" id="cd01392">
    <property type="entry name" value="HTH_LacI"/>
    <property type="match status" value="1"/>
</dbReference>
<reference evidence="2" key="1">
    <citation type="submission" date="2013-12" db="EMBL/GenBank/DDBJ databases">
        <title>A Varibaculum cambriense genome reconstructed from a premature infant gut community with otherwise low bacterial novelty that shifts toward anaerobic metabolism during the third week of life.</title>
        <authorList>
            <person name="Brown C.T."/>
            <person name="Sharon I."/>
            <person name="Thomas B.C."/>
            <person name="Castelle C.J."/>
            <person name="Morowitz M.J."/>
            <person name="Banfield J.F."/>
        </authorList>
    </citation>
    <scope>NUCLEOTIDE SEQUENCE</scope>
</reference>
<feature type="non-terminal residue" evidence="2">
    <location>
        <position position="44"/>
    </location>
</feature>
<dbReference type="AlphaFoldDB" id="W1YPU0"/>